<evidence type="ECO:0000313" key="2">
    <source>
        <dbReference type="Proteomes" id="UP001331664"/>
    </source>
</evidence>
<name>A0ABU7M4H1_9BACT</name>
<proteinExistence type="predicted"/>
<reference evidence="1 2" key="1">
    <citation type="submission" date="2024-01" db="EMBL/GenBank/DDBJ databases">
        <title>Campylobacter porcellus sp. nov.</title>
        <authorList>
            <person name="Papic B."/>
            <person name="Gruntar I."/>
        </authorList>
    </citation>
    <scope>NUCLEOTIDE SEQUENCE [LARGE SCALE GENOMIC DNA]</scope>
    <source>
        <strain evidence="1 2">CX2-4855-23</strain>
    </source>
</reference>
<protein>
    <submittedName>
        <fullName evidence="1">Uncharacterized protein</fullName>
    </submittedName>
</protein>
<dbReference type="Proteomes" id="UP001331664">
    <property type="component" value="Unassembled WGS sequence"/>
</dbReference>
<sequence length="176" mass="19825">MIMTKNGAIYNELNKSIIESIISSVKSPFCVVSRELTYTNPGSDDEISEYVDDISSDEVDKGSIKVVEYLNSIGEYELIDRYNEFLTSIGFTPKGIEVTKITLRQTKLILNKKGLLNRVSEFIDSIPDETLKASAKIEWEYANEVDINNPLISVLKQGLSLSDENVKDMFKEASRL</sequence>
<accession>A0ABU7M4H1</accession>
<keyword evidence="2" id="KW-1185">Reference proteome</keyword>
<dbReference type="RefSeq" id="WP_330517726.1">
    <property type="nucleotide sequence ID" value="NZ_JAZBRC010000003.1"/>
</dbReference>
<evidence type="ECO:0000313" key="1">
    <source>
        <dbReference type="EMBL" id="MEE3744612.1"/>
    </source>
</evidence>
<gene>
    <name evidence="1" type="ORF">V2I23_04815</name>
</gene>
<dbReference type="EMBL" id="JAZBRD010000005">
    <property type="protein sequence ID" value="MEE3744612.1"/>
    <property type="molecule type" value="Genomic_DNA"/>
</dbReference>
<comment type="caution">
    <text evidence="1">The sequence shown here is derived from an EMBL/GenBank/DDBJ whole genome shotgun (WGS) entry which is preliminary data.</text>
</comment>
<organism evidence="1 2">
    <name type="scientific">Campylobacter porcelli</name>
    <dbReference type="NCBI Taxonomy" id="1660073"/>
    <lineage>
        <taxon>Bacteria</taxon>
        <taxon>Pseudomonadati</taxon>
        <taxon>Campylobacterota</taxon>
        <taxon>Epsilonproteobacteria</taxon>
        <taxon>Campylobacterales</taxon>
        <taxon>Campylobacteraceae</taxon>
        <taxon>Campylobacter</taxon>
    </lineage>
</organism>